<comment type="cofactor">
    <cofactor evidence="1">
        <name>FAD</name>
        <dbReference type="ChEBI" id="CHEBI:57692"/>
    </cofactor>
</comment>
<feature type="region of interest" description="Disordered" evidence="4">
    <location>
        <begin position="687"/>
        <end position="719"/>
    </location>
</feature>
<keyword evidence="5" id="KW-0812">Transmembrane</keyword>
<protein>
    <recommendedName>
        <fullName evidence="6">Glucose-methanol-choline oxidoreductase N-terminal domain-containing protein</fullName>
    </recommendedName>
</protein>
<feature type="domain" description="Glucose-methanol-choline oxidoreductase N-terminal" evidence="6">
    <location>
        <begin position="318"/>
        <end position="332"/>
    </location>
</feature>
<gene>
    <name evidence="7" type="ORF">AFUS01_LOCUS7798</name>
</gene>
<evidence type="ECO:0000256" key="2">
    <source>
        <dbReference type="ARBA" id="ARBA00022630"/>
    </source>
</evidence>
<sequence>MAKQLLTSGVALLRRFIPAGSNRWFIRILYGIVASLGILLSTWENGDKFVDRIKLRFNKPQTNFDFIVVGSGSAGAIVANRLSENPAWKVLLLEAGGEPAPLHAIPGLALFLTNHKATDWRHLTVPQKNVGGIAPNNQFLFSQGRSLGGTSNINFMIHLRGSPEDFNNWAKGTGDDSWNYKNLLPYFRKSEDFKGEWSNPETHGTGGPVRIEVPPYHPLSDTVVNAANELGYAKVDLNGYYTEGFDAIYYPIKNGRRHAAYRSYIRPARRRKNLSIYKFAHVNKILINENNEAYGVEYDRHGKKQQAFASKEVILSAGAMQSPKLLMLSGVGPAGHLHQLGIPLKVDLPVGDNLQDHVSTYLGPFTINPAKSLLVDRDVTAGAFIRFLTRGQGPLTSATPQASGIFSSTWAKQRGEAHWPDLQLIFAPLGVHKTLAKNFAKTFGLRENILTEFYKPSIGKDAVLSVVSVGRPTSRGNIRLSNPDPYAPLSINPNYYDTPEDISRVVEAIKFNVKIMEETYAFKNLEAKLPNNPLPGCENYPFKSDAYWECYAKIFAVSLHHIVGSCTMGNPSDPKSVVDTNLRVLGIRSLRVIDASIMPVLPVSNSQAPTFMIGEKGADLITQYWNGPGEVYGPPTVVHPNVAYGVPTNQLQSSNVVFRHVKTPVIFPSLLDSYYNSRNFTSFEISKDREENSASTSVDASKENTKQNANTENTFDNDFGFRIAKPRPKNHFAGVVTQENEKTATPLPEKEITTSLPEIVTTTTRNENAENVFNKSGSLQNEIVNIFSEINAIQDFSSEMEDMKLLNSELSELNDLDPDDDFVLDMDLKKVKSPQEAVLSNDQNSNIFVAPDISSDDKGGKVIETSNSNEAAFLVSTVDGSGDILSAVISEVKKINNEITKLQEEAPANEIVGAVHHESLKIPENLNESNQTLIKMVETNASTPTLTVTPSMNKELENNPKQMNLPQGFQQLTQDSDEVRKVNKELSDLQKEGSAKELVFPNGESAPEKSIVGIRSGGAKMGSDLEIKYDGVTENSKELPNHTTETEVPNMSSALPSRNSNFEIIPAKLASSTSESFTVPNFHFESAKISRKMKFGTSPDYLYASENPGQAEYSTSFSVSSSGLSKFLTAPPPL</sequence>
<keyword evidence="2" id="KW-0285">Flavoprotein</keyword>
<name>A0A8J2JF09_9HEXA</name>
<evidence type="ECO:0000256" key="3">
    <source>
        <dbReference type="ARBA" id="ARBA00022827"/>
    </source>
</evidence>
<feature type="region of interest" description="Disordered" evidence="4">
    <location>
        <begin position="1036"/>
        <end position="1055"/>
    </location>
</feature>
<dbReference type="EMBL" id="CAJVCH010053254">
    <property type="protein sequence ID" value="CAG7718406.1"/>
    <property type="molecule type" value="Genomic_DNA"/>
</dbReference>
<keyword evidence="8" id="KW-1185">Reference proteome</keyword>
<dbReference type="GO" id="GO:0016614">
    <property type="term" value="F:oxidoreductase activity, acting on CH-OH group of donors"/>
    <property type="evidence" value="ECO:0007669"/>
    <property type="project" value="InterPro"/>
</dbReference>
<feature type="transmembrane region" description="Helical" evidence="5">
    <location>
        <begin position="24"/>
        <end position="43"/>
    </location>
</feature>
<feature type="compositionally biased region" description="Polar residues" evidence="4">
    <location>
        <begin position="706"/>
        <end position="716"/>
    </location>
</feature>
<dbReference type="Pfam" id="PF00732">
    <property type="entry name" value="GMC_oxred_N"/>
    <property type="match status" value="1"/>
</dbReference>
<accession>A0A8J2JF09</accession>
<evidence type="ECO:0000313" key="7">
    <source>
        <dbReference type="EMBL" id="CAG7718406.1"/>
    </source>
</evidence>
<dbReference type="PANTHER" id="PTHR11552">
    <property type="entry name" value="GLUCOSE-METHANOL-CHOLINE GMC OXIDOREDUCTASE"/>
    <property type="match status" value="1"/>
</dbReference>
<reference evidence="7" key="1">
    <citation type="submission" date="2021-06" db="EMBL/GenBank/DDBJ databases">
        <authorList>
            <person name="Hodson N. C."/>
            <person name="Mongue J. A."/>
            <person name="Jaron S. K."/>
        </authorList>
    </citation>
    <scope>NUCLEOTIDE SEQUENCE</scope>
</reference>
<dbReference type="InterPro" id="IPR012132">
    <property type="entry name" value="GMC_OxRdtase"/>
</dbReference>
<dbReference type="OrthoDB" id="269227at2759"/>
<dbReference type="PANTHER" id="PTHR11552:SF147">
    <property type="entry name" value="CHOLINE DEHYDROGENASE, MITOCHONDRIAL"/>
    <property type="match status" value="1"/>
</dbReference>
<dbReference type="Pfam" id="PF05199">
    <property type="entry name" value="GMC_oxred_C"/>
    <property type="match status" value="1"/>
</dbReference>
<evidence type="ECO:0000313" key="8">
    <source>
        <dbReference type="Proteomes" id="UP000708208"/>
    </source>
</evidence>
<dbReference type="PROSITE" id="PS00624">
    <property type="entry name" value="GMC_OXRED_2"/>
    <property type="match status" value="1"/>
</dbReference>
<organism evidence="7 8">
    <name type="scientific">Allacma fusca</name>
    <dbReference type="NCBI Taxonomy" id="39272"/>
    <lineage>
        <taxon>Eukaryota</taxon>
        <taxon>Metazoa</taxon>
        <taxon>Ecdysozoa</taxon>
        <taxon>Arthropoda</taxon>
        <taxon>Hexapoda</taxon>
        <taxon>Collembola</taxon>
        <taxon>Symphypleona</taxon>
        <taxon>Sminthuridae</taxon>
        <taxon>Allacma</taxon>
    </lineage>
</organism>
<evidence type="ECO:0000256" key="1">
    <source>
        <dbReference type="ARBA" id="ARBA00001974"/>
    </source>
</evidence>
<proteinExistence type="predicted"/>
<keyword evidence="5" id="KW-1133">Transmembrane helix</keyword>
<dbReference type="GO" id="GO:0050660">
    <property type="term" value="F:flavin adenine dinucleotide binding"/>
    <property type="evidence" value="ECO:0007669"/>
    <property type="project" value="InterPro"/>
</dbReference>
<evidence type="ECO:0000256" key="4">
    <source>
        <dbReference type="SAM" id="MobiDB-lite"/>
    </source>
</evidence>
<dbReference type="Proteomes" id="UP000708208">
    <property type="component" value="Unassembled WGS sequence"/>
</dbReference>
<keyword evidence="3" id="KW-0274">FAD</keyword>
<comment type="caution">
    <text evidence="7">The sequence shown here is derived from an EMBL/GenBank/DDBJ whole genome shotgun (WGS) entry which is preliminary data.</text>
</comment>
<keyword evidence="5" id="KW-0472">Membrane</keyword>
<evidence type="ECO:0000259" key="6">
    <source>
        <dbReference type="PROSITE" id="PS00624"/>
    </source>
</evidence>
<dbReference type="AlphaFoldDB" id="A0A8J2JF09"/>
<dbReference type="InterPro" id="IPR000172">
    <property type="entry name" value="GMC_OxRdtase_N"/>
</dbReference>
<dbReference type="InterPro" id="IPR007867">
    <property type="entry name" value="GMC_OxRtase_C"/>
</dbReference>
<feature type="compositionally biased region" description="Polar residues" evidence="4">
    <location>
        <begin position="1041"/>
        <end position="1055"/>
    </location>
</feature>
<evidence type="ECO:0000256" key="5">
    <source>
        <dbReference type="SAM" id="Phobius"/>
    </source>
</evidence>